<feature type="transmembrane region" description="Helical" evidence="3">
    <location>
        <begin position="131"/>
        <end position="154"/>
    </location>
</feature>
<feature type="transmembrane region" description="Helical" evidence="3">
    <location>
        <begin position="276"/>
        <end position="294"/>
    </location>
</feature>
<evidence type="ECO:0000256" key="2">
    <source>
        <dbReference type="ARBA" id="ARBA00006727"/>
    </source>
</evidence>
<dbReference type="SUPFAM" id="SSF103473">
    <property type="entry name" value="MFS general substrate transporter"/>
    <property type="match status" value="1"/>
</dbReference>
<feature type="transmembrane region" description="Helical" evidence="3">
    <location>
        <begin position="109"/>
        <end position="125"/>
    </location>
</feature>
<keyword evidence="3" id="KW-1133">Transmembrane helix</keyword>
<dbReference type="PANTHER" id="PTHR11360:SF234">
    <property type="entry name" value="MFS-TYPE TRANSPORTER DBAD-RELATED"/>
    <property type="match status" value="1"/>
</dbReference>
<comment type="similarity">
    <text evidence="2">Belongs to the major facilitator superfamily. Monocarboxylate porter (TC 2.A.1.13) family.</text>
</comment>
<dbReference type="Gene3D" id="1.20.1250.20">
    <property type="entry name" value="MFS general substrate transporter like domains"/>
    <property type="match status" value="1"/>
</dbReference>
<reference evidence="4 5" key="1">
    <citation type="submission" date="2024-02" db="EMBL/GenBank/DDBJ databases">
        <title>A draft genome for the cacao thread blight pathogen Marasmius crinis-equi.</title>
        <authorList>
            <person name="Cohen S.P."/>
            <person name="Baruah I.K."/>
            <person name="Amoako-Attah I."/>
            <person name="Bukari Y."/>
            <person name="Meinhardt L.W."/>
            <person name="Bailey B.A."/>
        </authorList>
    </citation>
    <scope>NUCLEOTIDE SEQUENCE [LARGE SCALE GENOMIC DNA]</scope>
    <source>
        <strain evidence="4 5">GH-76</strain>
    </source>
</reference>
<feature type="transmembrane region" description="Helical" evidence="3">
    <location>
        <begin position="197"/>
        <end position="217"/>
    </location>
</feature>
<dbReference type="InterPro" id="IPR050327">
    <property type="entry name" value="Proton-linked_MCT"/>
</dbReference>
<feature type="transmembrane region" description="Helical" evidence="3">
    <location>
        <begin position="76"/>
        <end position="97"/>
    </location>
</feature>
<evidence type="ECO:0008006" key="6">
    <source>
        <dbReference type="Google" id="ProtNLM"/>
    </source>
</evidence>
<feature type="transmembrane region" description="Helical" evidence="3">
    <location>
        <begin position="38"/>
        <end position="56"/>
    </location>
</feature>
<keyword evidence="5" id="KW-1185">Reference proteome</keyword>
<evidence type="ECO:0000313" key="5">
    <source>
        <dbReference type="Proteomes" id="UP001465976"/>
    </source>
</evidence>
<dbReference type="InterPro" id="IPR011701">
    <property type="entry name" value="MFS"/>
</dbReference>
<gene>
    <name evidence="4" type="ORF">V5O48_016037</name>
</gene>
<evidence type="ECO:0000313" key="4">
    <source>
        <dbReference type="EMBL" id="KAL0565984.1"/>
    </source>
</evidence>
<organism evidence="4 5">
    <name type="scientific">Marasmius crinis-equi</name>
    <dbReference type="NCBI Taxonomy" id="585013"/>
    <lineage>
        <taxon>Eukaryota</taxon>
        <taxon>Fungi</taxon>
        <taxon>Dikarya</taxon>
        <taxon>Basidiomycota</taxon>
        <taxon>Agaricomycotina</taxon>
        <taxon>Agaricomycetes</taxon>
        <taxon>Agaricomycetidae</taxon>
        <taxon>Agaricales</taxon>
        <taxon>Marasmiineae</taxon>
        <taxon>Marasmiaceae</taxon>
        <taxon>Marasmius</taxon>
    </lineage>
</organism>
<feature type="transmembrane region" description="Helical" evidence="3">
    <location>
        <begin position="238"/>
        <end position="256"/>
    </location>
</feature>
<dbReference type="EMBL" id="JBAHYK010002052">
    <property type="protein sequence ID" value="KAL0565984.1"/>
    <property type="molecule type" value="Genomic_DNA"/>
</dbReference>
<dbReference type="InterPro" id="IPR036259">
    <property type="entry name" value="MFS_trans_sf"/>
</dbReference>
<feature type="non-terminal residue" evidence="4">
    <location>
        <position position="302"/>
    </location>
</feature>
<dbReference type="Pfam" id="PF07690">
    <property type="entry name" value="MFS_1"/>
    <property type="match status" value="1"/>
</dbReference>
<keyword evidence="3" id="KW-0472">Membrane</keyword>
<keyword evidence="3" id="KW-0812">Transmembrane</keyword>
<feature type="transmembrane region" description="Helical" evidence="3">
    <location>
        <begin position="166"/>
        <end position="185"/>
    </location>
</feature>
<dbReference type="Proteomes" id="UP001465976">
    <property type="component" value="Unassembled WGS sequence"/>
</dbReference>
<evidence type="ECO:0000256" key="3">
    <source>
        <dbReference type="SAM" id="Phobius"/>
    </source>
</evidence>
<comment type="caution">
    <text evidence="4">The sequence shown here is derived from an EMBL/GenBank/DDBJ whole genome shotgun (WGS) entry which is preliminary data.</text>
</comment>
<name>A0ABR3ESU4_9AGAR</name>
<evidence type="ECO:0000256" key="1">
    <source>
        <dbReference type="ARBA" id="ARBA00004141"/>
    </source>
</evidence>
<proteinExistence type="inferred from homology"/>
<sequence length="302" mass="33225">MPRREREQGPSTSESIVAAINVNGWMPLADVPEGGTKAWFVVLGLACCLFTTYGYINSWGVFQTYYEQNLHIGLTPGTISWIGAAQRALFFFPVLIVKRLFERGYYEHFFIPASILLVVSLVLTAECQEFWQLVLCQGILSGLAAGCLVGNISVMCAQYFRKRYELALAIAYGGSALGGVVYPIVAGILLPRLGFPWTMRVLGLIGFVGLMIANLTIRRRLPPVKRESPFLSLRPLKSPAFALYCLALLFQIIGFYTFTTYVASTAVTTGVASLEFGYFLVAILNATTGLGRVVSNRIAPKY</sequence>
<comment type="subcellular location">
    <subcellularLocation>
        <location evidence="1">Membrane</location>
        <topology evidence="1">Multi-pass membrane protein</topology>
    </subcellularLocation>
</comment>
<dbReference type="PANTHER" id="PTHR11360">
    <property type="entry name" value="MONOCARBOXYLATE TRANSPORTER"/>
    <property type="match status" value="1"/>
</dbReference>
<accession>A0ABR3ESU4</accession>
<protein>
    <recommendedName>
        <fullName evidence="6">MFS general substrate transporter</fullName>
    </recommendedName>
</protein>